<dbReference type="Proteomes" id="UP000527315">
    <property type="component" value="Unassembled WGS sequence"/>
</dbReference>
<accession>A0A7J4KST4</accession>
<organism evidence="1 2">
    <name type="scientific">Candidatus Iainarchaeum sp</name>
    <dbReference type="NCBI Taxonomy" id="3101447"/>
    <lineage>
        <taxon>Archaea</taxon>
        <taxon>Candidatus Iainarchaeota</taxon>
        <taxon>Candidatus Iainarchaeia</taxon>
        <taxon>Candidatus Iainarchaeales</taxon>
        <taxon>Candidatus Iainarchaeaceae</taxon>
        <taxon>Candidatus Iainarchaeum</taxon>
    </lineage>
</organism>
<evidence type="ECO:0000313" key="1">
    <source>
        <dbReference type="EMBL" id="HIH32754.1"/>
    </source>
</evidence>
<dbReference type="EMBL" id="DUFJ01000017">
    <property type="protein sequence ID" value="HIH32754.1"/>
    <property type="molecule type" value="Genomic_DNA"/>
</dbReference>
<dbReference type="AlphaFoldDB" id="A0A7J4KST4"/>
<sequence>MKAKEFNAKIIKKGKGFAIKLPKELVKQHGLKEGEKYRILPKSKKEMRIIIG</sequence>
<dbReference type="InterPro" id="IPR037914">
    <property type="entry name" value="SpoVT-AbrB_sf"/>
</dbReference>
<reference evidence="2" key="1">
    <citation type="journal article" date="2020" name="bioRxiv">
        <title>A rank-normalized archaeal taxonomy based on genome phylogeny resolves widespread incomplete and uneven classifications.</title>
        <authorList>
            <person name="Rinke C."/>
            <person name="Chuvochina M."/>
            <person name="Mussig A.J."/>
            <person name="Chaumeil P.-A."/>
            <person name="Waite D.W."/>
            <person name="Whitman W.B."/>
            <person name="Parks D.H."/>
            <person name="Hugenholtz P."/>
        </authorList>
    </citation>
    <scope>NUCLEOTIDE SEQUENCE [LARGE SCALE GENOMIC DNA]</scope>
</reference>
<comment type="caution">
    <text evidence="1">The sequence shown here is derived from an EMBL/GenBank/DDBJ whole genome shotgun (WGS) entry which is preliminary data.</text>
</comment>
<name>A0A7J4KST4_9ARCH</name>
<gene>
    <name evidence="1" type="ORF">HA227_00730</name>
</gene>
<proteinExistence type="predicted"/>
<evidence type="ECO:0008006" key="3">
    <source>
        <dbReference type="Google" id="ProtNLM"/>
    </source>
</evidence>
<evidence type="ECO:0000313" key="2">
    <source>
        <dbReference type="Proteomes" id="UP000527315"/>
    </source>
</evidence>
<dbReference type="SUPFAM" id="SSF89447">
    <property type="entry name" value="AbrB/MazE/MraZ-like"/>
    <property type="match status" value="1"/>
</dbReference>
<protein>
    <recommendedName>
        <fullName evidence="3">AbrB/MazE/SpoVT family DNA-binding domain-containing protein</fullName>
    </recommendedName>
</protein>